<proteinExistence type="predicted"/>
<reference evidence="1" key="1">
    <citation type="submission" date="2022-01" db="EMBL/GenBank/DDBJ databases">
        <title>Paenibacillus spongiae sp. nov., isolated from marine sponge.</title>
        <authorList>
            <person name="Li Z."/>
            <person name="Zhang M."/>
        </authorList>
    </citation>
    <scope>NUCLEOTIDE SEQUENCE</scope>
    <source>
        <strain evidence="1">PHS-Z3</strain>
    </source>
</reference>
<organism evidence="1 2">
    <name type="scientific">Paenibacillus spongiae</name>
    <dbReference type="NCBI Taxonomy" id="2909671"/>
    <lineage>
        <taxon>Bacteria</taxon>
        <taxon>Bacillati</taxon>
        <taxon>Bacillota</taxon>
        <taxon>Bacilli</taxon>
        <taxon>Bacillales</taxon>
        <taxon>Paenibacillaceae</taxon>
        <taxon>Paenibacillus</taxon>
    </lineage>
</organism>
<dbReference type="EMBL" id="CP091430">
    <property type="protein sequence ID" value="UVI31181.1"/>
    <property type="molecule type" value="Genomic_DNA"/>
</dbReference>
<accession>A0ABY5SB73</accession>
<evidence type="ECO:0000313" key="2">
    <source>
        <dbReference type="Proteomes" id="UP001057877"/>
    </source>
</evidence>
<evidence type="ECO:0000313" key="1">
    <source>
        <dbReference type="EMBL" id="UVI31181.1"/>
    </source>
</evidence>
<protein>
    <submittedName>
        <fullName evidence="1">Uncharacterized protein</fullName>
    </submittedName>
</protein>
<dbReference type="Proteomes" id="UP001057877">
    <property type="component" value="Chromosome"/>
</dbReference>
<sequence>MEKVKLPREVAEAIESLKQSCAYPIRAVMDIIYSQDYAGEQFAIKNYCESDRSRRIGYIVSALVNGCEVEETPEDKVRNKYISRHGDYSSSNIGYLQGIIFTLNTLNIEIEGVNA</sequence>
<gene>
    <name evidence="1" type="ORF">L1F29_04885</name>
</gene>
<name>A0ABY5SB73_9BACL</name>
<dbReference type="RefSeq" id="WP_258387244.1">
    <property type="nucleotide sequence ID" value="NZ_CP091430.1"/>
</dbReference>
<keyword evidence="2" id="KW-1185">Reference proteome</keyword>